<reference evidence="8" key="3">
    <citation type="submission" date="2020-09" db="EMBL/GenBank/DDBJ databases">
        <authorList>
            <person name="Sun Q."/>
            <person name="Ohkuma M."/>
        </authorList>
    </citation>
    <scope>NUCLEOTIDE SEQUENCE</scope>
    <source>
        <strain evidence="8">JCM 4834</strain>
    </source>
</reference>
<reference evidence="9 10" key="2">
    <citation type="submission" date="2017-09" db="EMBL/GenBank/DDBJ databases">
        <authorList>
            <person name="Lee N."/>
            <person name="Cho B.-K."/>
        </authorList>
    </citation>
    <scope>NUCLEOTIDE SEQUENCE [LARGE SCALE GENOMIC DNA]</scope>
    <source>
        <strain evidence="9 10">ATCC 27467</strain>
    </source>
</reference>
<dbReference type="EMBL" id="CP023701">
    <property type="protein sequence ID" value="QEU77363.1"/>
    <property type="molecule type" value="Genomic_DNA"/>
</dbReference>
<dbReference type="InterPro" id="IPR015424">
    <property type="entry name" value="PyrdxlP-dep_Trfase"/>
</dbReference>
<organism evidence="9 10">
    <name type="scientific">Streptomyces subrutilus</name>
    <dbReference type="NCBI Taxonomy" id="36818"/>
    <lineage>
        <taxon>Bacteria</taxon>
        <taxon>Bacillati</taxon>
        <taxon>Actinomycetota</taxon>
        <taxon>Actinomycetes</taxon>
        <taxon>Kitasatosporales</taxon>
        <taxon>Streptomycetaceae</taxon>
        <taxon>Streptomyces</taxon>
    </lineage>
</organism>
<dbReference type="EMBL" id="BMVX01000001">
    <property type="protein sequence ID" value="GGZ46859.1"/>
    <property type="molecule type" value="Genomic_DNA"/>
</dbReference>
<proteinExistence type="inferred from homology"/>
<evidence type="ECO:0000256" key="7">
    <source>
        <dbReference type="RuleBase" id="RU000382"/>
    </source>
</evidence>
<evidence type="ECO:0000313" key="8">
    <source>
        <dbReference type="EMBL" id="GGZ46859.1"/>
    </source>
</evidence>
<comment type="similarity">
    <text evidence="2 7">Belongs to the group II decarboxylase family.</text>
</comment>
<keyword evidence="10" id="KW-1185">Reference proteome</keyword>
<dbReference type="GO" id="GO:0030170">
    <property type="term" value="F:pyridoxal phosphate binding"/>
    <property type="evidence" value="ECO:0007669"/>
    <property type="project" value="InterPro"/>
</dbReference>
<evidence type="ECO:0000256" key="5">
    <source>
        <dbReference type="ARBA" id="ARBA00023239"/>
    </source>
</evidence>
<evidence type="ECO:0000256" key="2">
    <source>
        <dbReference type="ARBA" id="ARBA00009533"/>
    </source>
</evidence>
<dbReference type="KEGG" id="ssub:CP968_02830"/>
<evidence type="ECO:0000256" key="1">
    <source>
        <dbReference type="ARBA" id="ARBA00001933"/>
    </source>
</evidence>
<dbReference type="GO" id="GO:0019752">
    <property type="term" value="P:carboxylic acid metabolic process"/>
    <property type="evidence" value="ECO:0007669"/>
    <property type="project" value="InterPro"/>
</dbReference>
<feature type="modified residue" description="N6-(pyridoxal phosphate)lysine" evidence="6">
    <location>
        <position position="319"/>
    </location>
</feature>
<keyword evidence="3" id="KW-0210">Decarboxylase</keyword>
<name>A0A5P2UDK9_9ACTN</name>
<dbReference type="SUPFAM" id="SSF53383">
    <property type="entry name" value="PLP-dependent transferases"/>
    <property type="match status" value="1"/>
</dbReference>
<dbReference type="Pfam" id="PF00282">
    <property type="entry name" value="Pyridoxal_deC"/>
    <property type="match status" value="1"/>
</dbReference>
<dbReference type="RefSeq" id="WP_150516460.1">
    <property type="nucleotide sequence ID" value="NZ_BMVX01000001.1"/>
</dbReference>
<evidence type="ECO:0000256" key="3">
    <source>
        <dbReference type="ARBA" id="ARBA00022793"/>
    </source>
</evidence>
<dbReference type="InterPro" id="IPR015422">
    <property type="entry name" value="PyrdxlP-dep_Trfase_small"/>
</dbReference>
<keyword evidence="5 7" id="KW-0456">Lyase</keyword>
<dbReference type="GO" id="GO:0005737">
    <property type="term" value="C:cytoplasm"/>
    <property type="evidence" value="ECO:0007669"/>
    <property type="project" value="TreeGrafter"/>
</dbReference>
<evidence type="ECO:0000313" key="10">
    <source>
        <dbReference type="Proteomes" id="UP000326831"/>
    </source>
</evidence>
<dbReference type="InterPro" id="IPR002129">
    <property type="entry name" value="PyrdxlP-dep_de-COase"/>
</dbReference>
<evidence type="ECO:0000313" key="9">
    <source>
        <dbReference type="EMBL" id="QEU77363.1"/>
    </source>
</evidence>
<dbReference type="GO" id="GO:0004058">
    <property type="term" value="F:aromatic-L-amino-acid decarboxylase activity"/>
    <property type="evidence" value="ECO:0007669"/>
    <property type="project" value="UniProtKB-ARBA"/>
</dbReference>
<dbReference type="PANTHER" id="PTHR45677">
    <property type="entry name" value="GLUTAMATE DECARBOXYLASE-RELATED"/>
    <property type="match status" value="1"/>
</dbReference>
<dbReference type="Proteomes" id="UP000326831">
    <property type="component" value="Chromosome"/>
</dbReference>
<gene>
    <name evidence="9" type="ORF">CP968_02830</name>
    <name evidence="8" type="ORF">GCM10010371_02550</name>
</gene>
<dbReference type="AlphaFoldDB" id="A0A5P2UDK9"/>
<dbReference type="OrthoDB" id="3335676at2"/>
<evidence type="ECO:0000256" key="6">
    <source>
        <dbReference type="PIRSR" id="PIRSR602129-50"/>
    </source>
</evidence>
<dbReference type="Proteomes" id="UP000634660">
    <property type="component" value="Unassembled WGS sequence"/>
</dbReference>
<dbReference type="InterPro" id="IPR015421">
    <property type="entry name" value="PyrdxlP-dep_Trfase_major"/>
</dbReference>
<accession>A0A5P2UDK9</accession>
<sequence length="509" mass="53524">MIDTGRNAALAGRPEGLEQLRTLLDTAFGALGDAALKRGGPVAPGGPEAAVAAVREALGGSRFLAEEPSAQRVADLFGAYATWAVDLTHPSAVARMQCAPTAASVAAELLAATLNQSLHAWESGPFALELERRLIAEMASWVGFGEAASGTLTPGGSISNLMGLLFSRDRALREADSTGPDSGAVSQAGLTGRRIRPRILCSAAAHFSIARAAGFLGLGRDAVLIVPVDERGRMLPEEARRLLDGFGPDEVAVALVATAGTTDHGSFDPLPELADLAAEYRIWLHVDAAYGIGALFSTSLAPLLDGLGRADSVAFDLHKFGWTPASSSVLLVRDRRDMECLDQQAVYLNPSDDEAAGYTALLGTSLQTTRRSDAFKIAASLLTVGREGMGAWVDACHAQARYAAGRIAATEGLHLVAQPLLSTVIFRCRPSAADPVTDESAWNAAVRRKLLAEGRALLARTKITGLDGVPQVHLKLVFLNPTTTEAEIDELLADITAAAREVARDGRHM</sequence>
<keyword evidence="4 6" id="KW-0663">Pyridoxal phosphate</keyword>
<comment type="cofactor">
    <cofactor evidence="1 6 7">
        <name>pyridoxal 5'-phosphate</name>
        <dbReference type="ChEBI" id="CHEBI:597326"/>
    </cofactor>
</comment>
<dbReference type="PANTHER" id="PTHR45677:SF8">
    <property type="entry name" value="CYSTEINE SULFINIC ACID DECARBOXYLASE"/>
    <property type="match status" value="1"/>
</dbReference>
<dbReference type="Gene3D" id="3.40.640.10">
    <property type="entry name" value="Type I PLP-dependent aspartate aminotransferase-like (Major domain)"/>
    <property type="match status" value="1"/>
</dbReference>
<evidence type="ECO:0000256" key="4">
    <source>
        <dbReference type="ARBA" id="ARBA00022898"/>
    </source>
</evidence>
<dbReference type="Gene3D" id="3.90.1150.10">
    <property type="entry name" value="Aspartate Aminotransferase, domain 1"/>
    <property type="match status" value="1"/>
</dbReference>
<protein>
    <submittedName>
        <fullName evidence="8 9">Decarboxylase</fullName>
    </submittedName>
</protein>
<reference evidence="8" key="1">
    <citation type="journal article" date="2014" name="Int. J. Syst. Evol. Microbiol.">
        <title>Complete genome sequence of Corynebacterium casei LMG S-19264T (=DSM 44701T), isolated from a smear-ripened cheese.</title>
        <authorList>
            <consortium name="US DOE Joint Genome Institute (JGI-PGF)"/>
            <person name="Walter F."/>
            <person name="Albersmeier A."/>
            <person name="Kalinowski J."/>
            <person name="Ruckert C."/>
        </authorList>
    </citation>
    <scope>NUCLEOTIDE SEQUENCE</scope>
    <source>
        <strain evidence="8">JCM 4834</strain>
    </source>
</reference>